<keyword evidence="4" id="KW-1185">Reference proteome</keyword>
<protein>
    <submittedName>
        <fullName evidence="3">Uncharacterized protein</fullName>
    </submittedName>
</protein>
<feature type="compositionally biased region" description="Low complexity" evidence="1">
    <location>
        <begin position="11"/>
        <end position="27"/>
    </location>
</feature>
<sequence length="118" mass="13319">MSCPICHIGGSSYTSKQQSSRSCRSSKGPSRFSTYPPYAGPQDTLTFANERPLDYPYIHAKTYNRTPSSAYLQLKAQAEKERASEERRQRRNQVARGGSNSIREALVHLQTAERLLTH</sequence>
<dbReference type="EMBL" id="JAPFFF010000004">
    <property type="protein sequence ID" value="KAK8891779.1"/>
    <property type="molecule type" value="Genomic_DNA"/>
</dbReference>
<organism evidence="3 4">
    <name type="scientific">Tritrichomonas musculus</name>
    <dbReference type="NCBI Taxonomy" id="1915356"/>
    <lineage>
        <taxon>Eukaryota</taxon>
        <taxon>Metamonada</taxon>
        <taxon>Parabasalia</taxon>
        <taxon>Tritrichomonadida</taxon>
        <taxon>Tritrichomonadidae</taxon>
        <taxon>Tritrichomonas</taxon>
    </lineage>
</organism>
<feature type="compositionally biased region" description="Basic and acidic residues" evidence="1">
    <location>
        <begin position="77"/>
        <end position="88"/>
    </location>
</feature>
<name>A0ABR2KKX8_9EUKA</name>
<feature type="region of interest" description="Disordered" evidence="1">
    <location>
        <begin position="10"/>
        <end position="41"/>
    </location>
</feature>
<evidence type="ECO:0000256" key="1">
    <source>
        <dbReference type="SAM" id="MobiDB-lite"/>
    </source>
</evidence>
<dbReference type="EMBL" id="JAPFFF010000004">
    <property type="protein sequence ID" value="KAK8891778.1"/>
    <property type="molecule type" value="Genomic_DNA"/>
</dbReference>
<accession>A0ABR2KKX8</accession>
<proteinExistence type="predicted"/>
<evidence type="ECO:0000313" key="3">
    <source>
        <dbReference type="EMBL" id="KAK8891779.1"/>
    </source>
</evidence>
<evidence type="ECO:0000313" key="2">
    <source>
        <dbReference type="EMBL" id="KAK8891778.1"/>
    </source>
</evidence>
<evidence type="ECO:0000313" key="4">
    <source>
        <dbReference type="Proteomes" id="UP001470230"/>
    </source>
</evidence>
<feature type="region of interest" description="Disordered" evidence="1">
    <location>
        <begin position="75"/>
        <end position="102"/>
    </location>
</feature>
<dbReference type="Proteomes" id="UP001470230">
    <property type="component" value="Unassembled WGS sequence"/>
</dbReference>
<gene>
    <name evidence="2" type="ORF">M9Y10_028998</name>
    <name evidence="3" type="ORF">M9Y10_028999</name>
</gene>
<comment type="caution">
    <text evidence="3">The sequence shown here is derived from an EMBL/GenBank/DDBJ whole genome shotgun (WGS) entry which is preliminary data.</text>
</comment>
<reference evidence="3 4" key="1">
    <citation type="submission" date="2024-04" db="EMBL/GenBank/DDBJ databases">
        <title>Tritrichomonas musculus Genome.</title>
        <authorList>
            <person name="Alves-Ferreira E."/>
            <person name="Grigg M."/>
            <person name="Lorenzi H."/>
            <person name="Galac M."/>
        </authorList>
    </citation>
    <scope>NUCLEOTIDE SEQUENCE [LARGE SCALE GENOMIC DNA]</scope>
    <source>
        <strain evidence="3 4">EAF2021</strain>
    </source>
</reference>